<keyword evidence="4" id="KW-1185">Reference proteome</keyword>
<dbReference type="PRINTS" id="PR00111">
    <property type="entry name" value="ABHYDROLASE"/>
</dbReference>
<dbReference type="InterPro" id="IPR050266">
    <property type="entry name" value="AB_hydrolase_sf"/>
</dbReference>
<dbReference type="KEGG" id="sale:EPH95_11555"/>
<dbReference type="Proteomes" id="UP000319756">
    <property type="component" value="Chromosome"/>
</dbReference>
<dbReference type="EMBL" id="CP035485">
    <property type="protein sequence ID" value="QDI91729.1"/>
    <property type="molecule type" value="Genomic_DNA"/>
</dbReference>
<dbReference type="InterPro" id="IPR000073">
    <property type="entry name" value="AB_hydrolase_1"/>
</dbReference>
<dbReference type="Pfam" id="PF12146">
    <property type="entry name" value="Hydrolase_4"/>
    <property type="match status" value="1"/>
</dbReference>
<dbReference type="Gene3D" id="3.40.50.1820">
    <property type="entry name" value="alpha/beta hydrolase"/>
    <property type="match status" value="1"/>
</dbReference>
<protein>
    <submittedName>
        <fullName evidence="3">Alpha/beta hydrolase</fullName>
    </submittedName>
</protein>
<sequence>MGVLFLFRSFDGTRLHYDKKGNGQPFYFFHPPGVGAAIFREQGSLAEKRKVVALNARGHGMSELGDQPITMEQWAADTYALAKHEKDDRMIVCGYSQGSLGALAFANRYPERTAGVVLIGGFPFADTWLLKQGLRTGTWASALHWKPLIALALSRVHTKDKTTRRMIAASVKSVQANALKRWFELGQEADYRESLDNLSAPLMLIYGKRDPYAKAYQSDFYCRANQVPVQSVYIDGVGHQVPTKRSNELNAVLAQFARKAGD</sequence>
<dbReference type="PANTHER" id="PTHR43798">
    <property type="entry name" value="MONOACYLGLYCEROL LIPASE"/>
    <property type="match status" value="1"/>
</dbReference>
<reference evidence="4" key="1">
    <citation type="submission" date="2019-01" db="EMBL/GenBank/DDBJ databases">
        <title>Genomic analysis of Salicibibacter sp. NKC3-5.</title>
        <authorList>
            <person name="Oh Y.J."/>
        </authorList>
    </citation>
    <scope>NUCLEOTIDE SEQUENCE [LARGE SCALE GENOMIC DNA]</scope>
    <source>
        <strain evidence="4">NKC3-5</strain>
    </source>
</reference>
<dbReference type="GO" id="GO:0016020">
    <property type="term" value="C:membrane"/>
    <property type="evidence" value="ECO:0007669"/>
    <property type="project" value="TreeGrafter"/>
</dbReference>
<gene>
    <name evidence="3" type="ORF">EPH95_11555</name>
</gene>
<evidence type="ECO:0000313" key="3">
    <source>
        <dbReference type="EMBL" id="QDI91729.1"/>
    </source>
</evidence>
<dbReference type="GO" id="GO:0016787">
    <property type="term" value="F:hydrolase activity"/>
    <property type="evidence" value="ECO:0007669"/>
    <property type="project" value="UniProtKB-KW"/>
</dbReference>
<evidence type="ECO:0000256" key="1">
    <source>
        <dbReference type="ARBA" id="ARBA00022801"/>
    </source>
</evidence>
<dbReference type="SUPFAM" id="SSF53474">
    <property type="entry name" value="alpha/beta-Hydrolases"/>
    <property type="match status" value="1"/>
</dbReference>
<evidence type="ECO:0000259" key="2">
    <source>
        <dbReference type="Pfam" id="PF12146"/>
    </source>
</evidence>
<organism evidence="3 4">
    <name type="scientific">Salicibibacter halophilus</name>
    <dbReference type="NCBI Taxonomy" id="2502791"/>
    <lineage>
        <taxon>Bacteria</taxon>
        <taxon>Bacillati</taxon>
        <taxon>Bacillota</taxon>
        <taxon>Bacilli</taxon>
        <taxon>Bacillales</taxon>
        <taxon>Bacillaceae</taxon>
        <taxon>Salicibibacter</taxon>
    </lineage>
</organism>
<proteinExistence type="predicted"/>
<dbReference type="AlphaFoldDB" id="A0A514LIQ5"/>
<keyword evidence="1 3" id="KW-0378">Hydrolase</keyword>
<name>A0A514LIQ5_9BACI</name>
<dbReference type="PANTHER" id="PTHR43798:SF31">
    <property type="entry name" value="AB HYDROLASE SUPERFAMILY PROTEIN YCLE"/>
    <property type="match status" value="1"/>
</dbReference>
<dbReference type="InterPro" id="IPR029058">
    <property type="entry name" value="AB_hydrolase_fold"/>
</dbReference>
<dbReference type="InterPro" id="IPR022742">
    <property type="entry name" value="Hydrolase_4"/>
</dbReference>
<accession>A0A514LIQ5</accession>
<evidence type="ECO:0000313" key="4">
    <source>
        <dbReference type="Proteomes" id="UP000319756"/>
    </source>
</evidence>
<feature type="domain" description="Serine aminopeptidase S33" evidence="2">
    <location>
        <begin position="49"/>
        <end position="241"/>
    </location>
</feature>